<keyword evidence="1" id="KW-0732">Signal</keyword>
<dbReference type="RefSeq" id="WP_377821856.1">
    <property type="nucleotide sequence ID" value="NZ_JBHSWJ010000002.1"/>
</dbReference>
<accession>A0ABW2ASK2</accession>
<evidence type="ECO:0008006" key="4">
    <source>
        <dbReference type="Google" id="ProtNLM"/>
    </source>
</evidence>
<feature type="chain" id="PRO_5046950808" description="Lipoprotein" evidence="1">
    <location>
        <begin position="23"/>
        <end position="148"/>
    </location>
</feature>
<evidence type="ECO:0000313" key="3">
    <source>
        <dbReference type="Proteomes" id="UP001596356"/>
    </source>
</evidence>
<sequence>MVKVAVGAAGSALIAASLGLTAACSSQQDVSACPMDYSDLDQGVVVSVSGATPTSPTFAYPPPATWVANACIEGACMFDSAQSGAPINVRDTSVGTAGPVVVTVAVADSAGAVGPTVTSTVAPSRRVPNGPTCPPTNYVATVMVTPTR</sequence>
<protein>
    <recommendedName>
        <fullName evidence="4">Lipoprotein</fullName>
    </recommendedName>
</protein>
<keyword evidence="3" id="KW-1185">Reference proteome</keyword>
<feature type="signal peptide" evidence="1">
    <location>
        <begin position="1"/>
        <end position="22"/>
    </location>
</feature>
<dbReference type="EMBL" id="JBHSWJ010000002">
    <property type="protein sequence ID" value="MFC6713813.1"/>
    <property type="molecule type" value="Genomic_DNA"/>
</dbReference>
<evidence type="ECO:0000313" key="2">
    <source>
        <dbReference type="EMBL" id="MFC6713813.1"/>
    </source>
</evidence>
<comment type="caution">
    <text evidence="2">The sequence shown here is derived from an EMBL/GenBank/DDBJ whole genome shotgun (WGS) entry which is preliminary data.</text>
</comment>
<dbReference type="PROSITE" id="PS51257">
    <property type="entry name" value="PROKAR_LIPOPROTEIN"/>
    <property type="match status" value="1"/>
</dbReference>
<gene>
    <name evidence="2" type="ORF">ACFQBT_08240</name>
</gene>
<organism evidence="2 3">
    <name type="scientific">Branchiibius cervicis</name>
    <dbReference type="NCBI Taxonomy" id="908252"/>
    <lineage>
        <taxon>Bacteria</taxon>
        <taxon>Bacillati</taxon>
        <taxon>Actinomycetota</taxon>
        <taxon>Actinomycetes</taxon>
        <taxon>Micrococcales</taxon>
        <taxon>Dermacoccaceae</taxon>
        <taxon>Branchiibius</taxon>
    </lineage>
</organism>
<reference evidence="3" key="1">
    <citation type="journal article" date="2019" name="Int. J. Syst. Evol. Microbiol.">
        <title>The Global Catalogue of Microorganisms (GCM) 10K type strain sequencing project: providing services to taxonomists for standard genome sequencing and annotation.</title>
        <authorList>
            <consortium name="The Broad Institute Genomics Platform"/>
            <consortium name="The Broad Institute Genome Sequencing Center for Infectious Disease"/>
            <person name="Wu L."/>
            <person name="Ma J."/>
        </authorList>
    </citation>
    <scope>NUCLEOTIDE SEQUENCE [LARGE SCALE GENOMIC DNA]</scope>
    <source>
        <strain evidence="3">NBRC 106593</strain>
    </source>
</reference>
<name>A0ABW2ASK2_9MICO</name>
<proteinExistence type="predicted"/>
<dbReference type="Proteomes" id="UP001596356">
    <property type="component" value="Unassembled WGS sequence"/>
</dbReference>
<evidence type="ECO:0000256" key="1">
    <source>
        <dbReference type="SAM" id="SignalP"/>
    </source>
</evidence>